<dbReference type="CDD" id="cd05195">
    <property type="entry name" value="enoyl_red"/>
    <property type="match status" value="1"/>
</dbReference>
<dbReference type="InterPro" id="IPR013154">
    <property type="entry name" value="ADH-like_N"/>
</dbReference>
<evidence type="ECO:0000256" key="10">
    <source>
        <dbReference type="SAM" id="MobiDB-lite"/>
    </source>
</evidence>
<dbReference type="SUPFAM" id="SSF50129">
    <property type="entry name" value="GroES-like"/>
    <property type="match status" value="1"/>
</dbReference>
<dbReference type="GO" id="GO:0016491">
    <property type="term" value="F:oxidoreductase activity"/>
    <property type="evidence" value="ECO:0007669"/>
    <property type="project" value="UniProtKB-KW"/>
</dbReference>
<dbReference type="Pfam" id="PF21089">
    <property type="entry name" value="PKS_DH_N"/>
    <property type="match status" value="1"/>
</dbReference>
<dbReference type="InterPro" id="IPR013217">
    <property type="entry name" value="Methyltransf_12"/>
</dbReference>
<dbReference type="GO" id="GO:0006633">
    <property type="term" value="P:fatty acid biosynthetic process"/>
    <property type="evidence" value="ECO:0007669"/>
    <property type="project" value="TreeGrafter"/>
</dbReference>
<dbReference type="Gene3D" id="3.10.129.110">
    <property type="entry name" value="Polyketide synthase dehydratase"/>
    <property type="match status" value="1"/>
</dbReference>
<dbReference type="InterPro" id="IPR049551">
    <property type="entry name" value="PKS_DH_C"/>
</dbReference>
<dbReference type="GO" id="GO:0004312">
    <property type="term" value="F:fatty acid synthase activity"/>
    <property type="evidence" value="ECO:0007669"/>
    <property type="project" value="TreeGrafter"/>
</dbReference>
<dbReference type="PROSITE" id="PS52004">
    <property type="entry name" value="KS3_2"/>
    <property type="match status" value="1"/>
</dbReference>
<keyword evidence="15" id="KW-1185">Reference proteome</keyword>
<dbReference type="Pfam" id="PF08659">
    <property type="entry name" value="KR"/>
    <property type="match status" value="1"/>
</dbReference>
<evidence type="ECO:0000259" key="11">
    <source>
        <dbReference type="PROSITE" id="PS50075"/>
    </source>
</evidence>
<evidence type="ECO:0000256" key="7">
    <source>
        <dbReference type="ARBA" id="ARBA00023315"/>
    </source>
</evidence>
<dbReference type="EMBL" id="CP031389">
    <property type="protein sequence ID" value="QPH11494.1"/>
    <property type="molecule type" value="Genomic_DNA"/>
</dbReference>
<dbReference type="InterPro" id="IPR020807">
    <property type="entry name" value="PKS_DH"/>
</dbReference>
<dbReference type="InterPro" id="IPR001227">
    <property type="entry name" value="Ac_transferase_dom_sf"/>
</dbReference>
<evidence type="ECO:0000256" key="5">
    <source>
        <dbReference type="ARBA" id="ARBA00023002"/>
    </source>
</evidence>
<dbReference type="Pfam" id="PF00755">
    <property type="entry name" value="Carn_acyltransf"/>
    <property type="match status" value="1"/>
</dbReference>
<keyword evidence="7" id="KW-0012">Acyltransferase</keyword>
<comment type="similarity">
    <text evidence="1">Belongs to the carnitine/choline acetyltransferase family.</text>
</comment>
<evidence type="ECO:0000256" key="9">
    <source>
        <dbReference type="PROSITE-ProRule" id="PRU01363"/>
    </source>
</evidence>
<evidence type="ECO:0000256" key="4">
    <source>
        <dbReference type="ARBA" id="ARBA00022679"/>
    </source>
</evidence>
<dbReference type="InterPro" id="IPR023213">
    <property type="entry name" value="CAT-like_dom_sf"/>
</dbReference>
<dbReference type="CDD" id="cd00833">
    <property type="entry name" value="PKS"/>
    <property type="match status" value="1"/>
</dbReference>
<dbReference type="InterPro" id="IPR014030">
    <property type="entry name" value="Ketoacyl_synth_N"/>
</dbReference>
<dbReference type="InterPro" id="IPR014031">
    <property type="entry name" value="Ketoacyl_synth_C"/>
</dbReference>
<evidence type="ECO:0000313" key="15">
    <source>
        <dbReference type="Proteomes" id="UP000594364"/>
    </source>
</evidence>
<accession>A0A7U3Q0C3</accession>
<dbReference type="SUPFAM" id="SSF53901">
    <property type="entry name" value="Thiolase-like"/>
    <property type="match status" value="1"/>
</dbReference>
<dbReference type="InterPro" id="IPR020843">
    <property type="entry name" value="ER"/>
</dbReference>
<reference evidence="14 15" key="1">
    <citation type="journal article" date="2018" name="PLoS Genet.">
        <title>Repeat elements organise 3D genome structure and mediate transcription in the filamentous fungus Epichloe festucae.</title>
        <authorList>
            <person name="Winter D.J."/>
            <person name="Ganley A.R.D."/>
            <person name="Young C.A."/>
            <person name="Liachko I."/>
            <person name="Schardl C.L."/>
            <person name="Dupont P.Y."/>
            <person name="Berry D."/>
            <person name="Ram A."/>
            <person name="Scott B."/>
            <person name="Cox M.P."/>
        </authorList>
    </citation>
    <scope>NUCLEOTIDE SEQUENCE [LARGE SCALE GENOMIC DNA]</scope>
    <source>
        <strain evidence="14 15">Fl1</strain>
    </source>
</reference>
<dbReference type="InterPro" id="IPR050091">
    <property type="entry name" value="PKS_NRPS_Biosynth_Enz"/>
</dbReference>
<dbReference type="InterPro" id="IPR014043">
    <property type="entry name" value="Acyl_transferase_dom"/>
</dbReference>
<dbReference type="InterPro" id="IPR057326">
    <property type="entry name" value="KR_dom"/>
</dbReference>
<feature type="active site" description="Proton donor; for dehydratase activity" evidence="9">
    <location>
        <position position="1195"/>
    </location>
</feature>
<dbReference type="InterPro" id="IPR049900">
    <property type="entry name" value="PKS_mFAS_DH"/>
</dbReference>
<dbReference type="InterPro" id="IPR009081">
    <property type="entry name" value="PP-bd_ACP"/>
</dbReference>
<dbReference type="Gene3D" id="3.90.180.10">
    <property type="entry name" value="Medium-chain alcohol dehydrogenases, catalytic domain"/>
    <property type="match status" value="1"/>
</dbReference>
<dbReference type="InterPro" id="IPR049552">
    <property type="entry name" value="PKS_DH_N"/>
</dbReference>
<organism evidence="14 15">
    <name type="scientific">Epichloe festucae (strain Fl1)</name>
    <dbReference type="NCBI Taxonomy" id="877507"/>
    <lineage>
        <taxon>Eukaryota</taxon>
        <taxon>Fungi</taxon>
        <taxon>Dikarya</taxon>
        <taxon>Ascomycota</taxon>
        <taxon>Pezizomycotina</taxon>
        <taxon>Sordariomycetes</taxon>
        <taxon>Hypocreomycetidae</taxon>
        <taxon>Hypocreales</taxon>
        <taxon>Clavicipitaceae</taxon>
        <taxon>Epichloe</taxon>
    </lineage>
</organism>
<protein>
    <submittedName>
        <fullName evidence="14">T1pks</fullName>
    </submittedName>
</protein>
<evidence type="ECO:0000256" key="8">
    <source>
        <dbReference type="PIRSR" id="PIRSR600542-1"/>
    </source>
</evidence>
<dbReference type="Gene3D" id="3.40.366.10">
    <property type="entry name" value="Malonyl-Coenzyme A Acyl Carrier Protein, domain 2"/>
    <property type="match status" value="1"/>
</dbReference>
<evidence type="ECO:0000256" key="2">
    <source>
        <dbReference type="ARBA" id="ARBA00022450"/>
    </source>
</evidence>
<dbReference type="Gene3D" id="3.40.50.720">
    <property type="entry name" value="NAD(P)-binding Rossmann-like Domain"/>
    <property type="match status" value="1"/>
</dbReference>
<dbReference type="InterPro" id="IPR036291">
    <property type="entry name" value="NAD(P)-bd_dom_sf"/>
</dbReference>
<keyword evidence="6" id="KW-0511">Multifunctional enzyme</keyword>
<dbReference type="InterPro" id="IPR016036">
    <property type="entry name" value="Malonyl_transacylase_ACP-bd"/>
</dbReference>
<dbReference type="SUPFAM" id="SSF52151">
    <property type="entry name" value="FabD/lysophospholipase-like"/>
    <property type="match status" value="1"/>
</dbReference>
<keyword evidence="5" id="KW-0560">Oxidoreductase</keyword>
<keyword evidence="4" id="KW-0808">Transferase</keyword>
<evidence type="ECO:0000256" key="3">
    <source>
        <dbReference type="ARBA" id="ARBA00022553"/>
    </source>
</evidence>
<dbReference type="SMART" id="SM00827">
    <property type="entry name" value="PKS_AT"/>
    <property type="match status" value="1"/>
</dbReference>
<dbReference type="PANTHER" id="PTHR43775:SF22">
    <property type="entry name" value="SYNTHASE, PUTATIVE (JCVI)-RELATED"/>
    <property type="match status" value="1"/>
</dbReference>
<evidence type="ECO:0000259" key="13">
    <source>
        <dbReference type="PROSITE" id="PS52019"/>
    </source>
</evidence>
<dbReference type="Pfam" id="PF22621">
    <property type="entry name" value="CurL-like_PKS_C"/>
    <property type="match status" value="1"/>
</dbReference>
<dbReference type="Gene3D" id="3.30.559.10">
    <property type="entry name" value="Chloramphenicol acetyltransferase-like domain"/>
    <property type="match status" value="1"/>
</dbReference>
<keyword evidence="2" id="KW-0596">Phosphopantetheine</keyword>
<dbReference type="PROSITE" id="PS50075">
    <property type="entry name" value="CARRIER"/>
    <property type="match status" value="1"/>
</dbReference>
<dbReference type="Pfam" id="PF00109">
    <property type="entry name" value="ketoacyl-synt"/>
    <property type="match status" value="1"/>
</dbReference>
<dbReference type="OrthoDB" id="329835at2759"/>
<dbReference type="InterPro" id="IPR029063">
    <property type="entry name" value="SAM-dependent_MTases_sf"/>
</dbReference>
<dbReference type="InterPro" id="IPR056501">
    <property type="entry name" value="NAD-bd_HRPKS_sdrA"/>
</dbReference>
<feature type="region of interest" description="Disordered" evidence="10">
    <location>
        <begin position="2480"/>
        <end position="2530"/>
    </location>
</feature>
<dbReference type="InterPro" id="IPR039551">
    <property type="entry name" value="Cho/carn_acyl_trans"/>
</dbReference>
<dbReference type="InterPro" id="IPR011032">
    <property type="entry name" value="GroES-like_sf"/>
</dbReference>
<dbReference type="GO" id="GO:1901336">
    <property type="term" value="P:lactone biosynthetic process"/>
    <property type="evidence" value="ECO:0007669"/>
    <property type="project" value="UniProtKB-ARBA"/>
</dbReference>
<dbReference type="PANTHER" id="PTHR43775">
    <property type="entry name" value="FATTY ACID SYNTHASE"/>
    <property type="match status" value="1"/>
</dbReference>
<dbReference type="InterPro" id="IPR016035">
    <property type="entry name" value="Acyl_Trfase/lysoPLipase"/>
</dbReference>
<dbReference type="Pfam" id="PF13602">
    <property type="entry name" value="ADH_zinc_N_2"/>
    <property type="match status" value="1"/>
</dbReference>
<dbReference type="Pfam" id="PF23114">
    <property type="entry name" value="NAD-bd_HRPKS_sdrA"/>
    <property type="match status" value="1"/>
</dbReference>
<dbReference type="InterPro" id="IPR013968">
    <property type="entry name" value="PKS_KR"/>
</dbReference>
<feature type="domain" description="PKS/mFAS DH" evidence="13">
    <location>
        <begin position="949"/>
        <end position="1285"/>
    </location>
</feature>
<dbReference type="InterPro" id="IPR042104">
    <property type="entry name" value="PKS_dehydratase_sf"/>
</dbReference>
<proteinExistence type="inferred from homology"/>
<dbReference type="InterPro" id="IPR000542">
    <property type="entry name" value="Carn_acyl_trans"/>
</dbReference>
<dbReference type="SUPFAM" id="SSF51735">
    <property type="entry name" value="NAD(P)-binding Rossmann-fold domains"/>
    <property type="match status" value="2"/>
</dbReference>
<dbReference type="CDD" id="cd02440">
    <property type="entry name" value="AdoMet_MTases"/>
    <property type="match status" value="1"/>
</dbReference>
<dbReference type="Pfam" id="PF08242">
    <property type="entry name" value="Methyltransf_12"/>
    <property type="match status" value="1"/>
</dbReference>
<evidence type="ECO:0000259" key="12">
    <source>
        <dbReference type="PROSITE" id="PS52004"/>
    </source>
</evidence>
<feature type="active site" description="Proton acceptor; for dehydratase activity" evidence="9">
    <location>
        <position position="981"/>
    </location>
</feature>
<dbReference type="SMART" id="SM00822">
    <property type="entry name" value="PKS_KR"/>
    <property type="match status" value="1"/>
</dbReference>
<evidence type="ECO:0000256" key="1">
    <source>
        <dbReference type="ARBA" id="ARBA00005232"/>
    </source>
</evidence>
<feature type="domain" description="Ketosynthase family 3 (KS3)" evidence="12">
    <location>
        <begin position="3"/>
        <end position="429"/>
    </location>
</feature>
<feature type="region of interest" description="C-terminal hotdog fold" evidence="9">
    <location>
        <begin position="1130"/>
        <end position="1285"/>
    </location>
</feature>
<dbReference type="InterPro" id="IPR020841">
    <property type="entry name" value="PKS_Beta-ketoAc_synthase_dom"/>
</dbReference>
<dbReference type="SMART" id="SM00826">
    <property type="entry name" value="PKS_DH"/>
    <property type="match status" value="1"/>
</dbReference>
<sequence length="3155" mass="344084">MVERRIAVIGMACRLPGGADGPESLWSMLAEGRDGRKEVPKDRWEWRSFYNKNPDTKDATNFSHAYFLDDDVSAFDARFFNISGIDAATIDPQQRLLLEVTYEALENAGLPIEIIRGSDTSVHMAMFARDYDRMGYRDMAQADMAHIIGAGEAIMANRISYVLDLKGSSNTLDTGCSGGLVALHQACQTLRADESRVALAGASQLLLTPDQSVAMSQLTNKDGRSYTFDDRGAGYARGEGLGVLVLKRLDRAVQDGDHIHAVIVDSGAGHDGKTSGIFLPNGDAQEALVRSVYDRAGLDPRETLFVESHGTGTTAGDNAEVGSIARVFGREAGRTSDLPVGSIKTNIGHLEAASGIAGTIKAIMVLKKNQIPPQLNFINPKPTLRLEERGLKVPLELTPLTPEGHTGPRRVSVNSFGYGGANAHAILEAYDQSMPVNGHVNGDGLVNGGSQTNGNGHYVNVQDHEHTTQPKLIVLSANSESSLSRLVSNLRQWLRSDQGQSASFADVVYTLNTRRSKLLWRCSVAASNLNELEEALGNAKLRPVKSARDVALAFVFTGQGAQWFAMGRELLTDSESHEFASSIAICNQIMKDLGCEWDLVEELIKDEKSSRLGKARFAQPMTTAIQIALVDLLGTTYGIRPHAVYGHSSGEIAAAYAAGALTREAAMRVALMRGICSAEAKSLNSAPGGMLAVGEGEDAVKKRIKLLDSRIGKVAVACVNSPESTTISGDLAALHELQTALGAASVFNRQLKVDSAYHSHHMEVVAPSYLSSLEGLTHGTPRQDVAFYSSVTGVRKRSGFGPSYWVSNLVSQVKFSAASQLVAQHLADAYSNAANVLIEVGPHAALSGPLRQSLSESSFKLASGAAFKYDYVPCLVRKTSAVSSVLALAGKVFESGSPVQLDGGESRKSSGSSCRVVGDLPSYPWDHSNTYWRESRLSKKNRLRPFAPHDLLGIFEVNSSPYEPRWRYHVSLVNIPWLRDHVVEGFVIFPGAGYLIMVIEAMKQLFQLRKMPGIITNINFRDATFAKPLVILDDDSTKAKQEVELQLVISHSRQHAGSPWEHFRVVSYDSENDGWIDNCSGLVSWDSVSTDAGSNTAAADQFVGTQDDGLGHFTNETADRWLRDVQAHCTSSVDAKETYRHLKATGNEYGDTFQGLKEIHIGKGHATATIVIQDISQQIPGHYMQPHTIHPSTFDSIFQLEPVCFQREGLPAPIMPSMLGQISVAVDMESAPGTEILVALQHFQRTPRDAAFAYCAYQKRGDGSFRPVVTGTDIRTQVVGEADRDTAVQKKMTYRMEWNAHVDYLTQNHLAGHDTGHDHLFDTRIAAYLQAVVHKNPNMKILALGAGNGDIIVPLLEATRHNGRLPVDSYTCTEESPGLLERARNSLDRWADQIDFKTLDITSDPLPQGHAANNFDLAIASMAWIASPRVDAIMANLRKLLKPGGRLMLLTLTAASAARKEVSDILNNPRASEDEQQDASSMTLSDWNLYLERNGFSSTELALSAGNNLSSGASSMIVAKALTAAETANGHPQEINERSLTAKVHLGYSKDASQVVFGDALCRSLESQSIKCSRESWSTISTDAEDPMHDDISIVVDSAEYPVLLNPSAETFGHVKRLLLQGGNVLWVSFQTSPPFSNRAALKHMINGTARVLRRENPDLRLITVDIQDPIQRGSNGDNLQSVIQMVTDVTKRSFWSPSGVKYEDFRPEHEHAIRNGMLMIPRVIPDDDLATHIDSRSNAEQNKTADAPLMNCLYLDKDRPIKFDVQVPGLLKTVRFIDNDDMSGPLNPDEVQIEAHAHGVSFKDVSITLGHMAPGTPMSGEVAGVIVAVGSNVQSCKVGDRVTALSVAQFGNQVRVHNKNAVSIPDSLTFADAASIPLAYLTAWYCLHQVARIEKGQSVLIHSGSGGVGQSAIQLAQLAGAEIFVTAGSIGKKRLIEEQYGIPASQIFSSHSGKFKKQILDATRGNGVDVVLNSLPGQLLRDSWDCLAPFGTFCEIGKTDILGRGQLSMAKFDKQATFAAVDALYMQLVRPERAVHGIERIFSMVDEGLLKPVHPITTFDMSHIEQAFSLMAERKHMGKLVLVADEQTRVQATKPKAHILRLRQDGTYVIGGGLGDLGKRMGQFLAGKGAGHIVALTRRDVEAVAKQPAIMEVRESIKKLGGTLHVVQCDICDSGSARGAADMLALLGLPPVRGIIQSATVLRDHPLEFMELNDWQESVRPKVHGTLTLDEAFCSPETTEFFVMLSSVASIVGSASQSNYAAGNAFLDAFAQSRKHSPRGITKYATINVGAVEGSELVAGALQQGSDVTRSIGSVSFNDVLAALEYAMNPEARVRKDVVQHLMHFDRDTMEDSFGPSALSDRLYDHVPSKRRREANASATDGKKQSILQTVEQVETIAEAEDIVKQALLGKFTAFIGDEVPDVPIAALGLDSLVSIELKNWVKHTFRTPLQISELSGAQSMIALAKVIVSRMTLKLNNVNGTGPDDDDDDQVKLTSAPTEGETDSHPTSTATADKTEDATSKPTGHDQNCCKLHRDLPVQPLPDLDDTLDYWLEANEHLFRSQQLESIHHDIQAMRAPDSTARQILRRLYDSHGHDETNGWFADIVTDARFLCRRSPIAPWTSIMGAQRDNSGKRHSQVERASIITSAALSYRRAMDAGEVEPLEIAGRPECTWGWKWLFNSTRIPQLECDKMVSYAHFSEDGKIQDHVAVLRKGRVFKVAVQDDQGQDVPFQQLQATFEAIVAREETDTNIFPGFLTTDDRDSWAKIRKTLVELSPKNAEYFQVLDSAMFVLCLDAGHPESPDEIARQGYIGDGANRWFDKVLQFYVSANGRSGLITEHGILDGTTATRLLEWIAMAMESYSAGSTSRNGHTSGDHISSEIKKLNEVTLEMTPEIEGHALTLGKIYQQATSASTYVREQLDEFGTAFLLQSRVPVKGVIDLTFQLAVRLFFGQNMTSWEPTSGALFHAGRADALQRATPAVNAFCNAAVTVYHDQSNQEDSGTSAELRALLLAATKSTNAGMQTLLLTGRGSQRVFEVLSYLWPKSNMDAPKPAFLSDMVFFGRPSPPIFAQTNSLEGEMIVEDFVHLMQDTDGFWSFICPENNTISVSLTGGSPERTAAFVKELHRAARIIRDIVGHVAGQSVSVFQDLGNC</sequence>
<keyword evidence="3" id="KW-0597">Phosphoprotein</keyword>
<dbReference type="Pfam" id="PF02801">
    <property type="entry name" value="Ketoacyl-synt_C"/>
    <property type="match status" value="1"/>
</dbReference>
<evidence type="ECO:0000313" key="14">
    <source>
        <dbReference type="EMBL" id="QPH11494.1"/>
    </source>
</evidence>
<dbReference type="InterPro" id="IPR042231">
    <property type="entry name" value="Cho/carn_acyl_trans_2"/>
</dbReference>
<dbReference type="SMART" id="SM00825">
    <property type="entry name" value="PKS_KS"/>
    <property type="match status" value="1"/>
</dbReference>
<dbReference type="CDD" id="cd05274">
    <property type="entry name" value="KR_FAS_SDR_x"/>
    <property type="match status" value="1"/>
</dbReference>
<dbReference type="Gene3D" id="3.40.47.10">
    <property type="match status" value="1"/>
</dbReference>
<dbReference type="Pfam" id="PF00698">
    <property type="entry name" value="Acyl_transf_1"/>
    <property type="match status" value="1"/>
</dbReference>
<dbReference type="GO" id="GO:0044550">
    <property type="term" value="P:secondary metabolite biosynthetic process"/>
    <property type="evidence" value="ECO:0007669"/>
    <property type="project" value="UniProtKB-ARBA"/>
</dbReference>
<dbReference type="InterPro" id="IPR016039">
    <property type="entry name" value="Thiolase-like"/>
</dbReference>
<dbReference type="Gene3D" id="3.40.50.150">
    <property type="entry name" value="Vaccinia Virus protein VP39"/>
    <property type="match status" value="1"/>
</dbReference>
<dbReference type="Proteomes" id="UP000594364">
    <property type="component" value="Chromosome 5"/>
</dbReference>
<feature type="region of interest" description="N-terminal hotdog fold" evidence="9">
    <location>
        <begin position="949"/>
        <end position="1090"/>
    </location>
</feature>
<dbReference type="FunFam" id="3.40.50.720:FF:000209">
    <property type="entry name" value="Polyketide synthase Pks12"/>
    <property type="match status" value="1"/>
</dbReference>
<dbReference type="PROSITE" id="PS00440">
    <property type="entry name" value="ACYLTRANSF_C_2"/>
    <property type="match status" value="1"/>
</dbReference>
<dbReference type="Pfam" id="PF14765">
    <property type="entry name" value="PS-DH"/>
    <property type="match status" value="1"/>
</dbReference>
<dbReference type="Gene3D" id="3.30.559.70">
    <property type="entry name" value="Choline/Carnitine o-acyltransferase, domain 2"/>
    <property type="match status" value="1"/>
</dbReference>
<name>A0A7U3Q0C3_EPIFF</name>
<gene>
    <name evidence="14" type="ORF">C2857_003266</name>
</gene>
<dbReference type="SMART" id="SM00829">
    <property type="entry name" value="PKS_ER"/>
    <property type="match status" value="1"/>
</dbReference>
<dbReference type="SUPFAM" id="SSF52777">
    <property type="entry name" value="CoA-dependent acyltransferases"/>
    <property type="match status" value="2"/>
</dbReference>
<dbReference type="Pfam" id="PF08240">
    <property type="entry name" value="ADH_N"/>
    <property type="match status" value="1"/>
</dbReference>
<feature type="domain" description="Carrier" evidence="11">
    <location>
        <begin position="2396"/>
        <end position="2473"/>
    </location>
</feature>
<evidence type="ECO:0000256" key="6">
    <source>
        <dbReference type="ARBA" id="ARBA00023268"/>
    </source>
</evidence>
<dbReference type="SUPFAM" id="SSF53335">
    <property type="entry name" value="S-adenosyl-L-methionine-dependent methyltransferases"/>
    <property type="match status" value="1"/>
</dbReference>
<feature type="active site" description="Proton acceptor" evidence="8">
    <location>
        <position position="2841"/>
    </location>
</feature>
<dbReference type="SUPFAM" id="SSF55048">
    <property type="entry name" value="Probable ACP-binding domain of malonyl-CoA ACP transacylase"/>
    <property type="match status" value="1"/>
</dbReference>
<dbReference type="PROSITE" id="PS52019">
    <property type="entry name" value="PKS_MFAS_DH"/>
    <property type="match status" value="1"/>
</dbReference>